<evidence type="ECO:0000256" key="1">
    <source>
        <dbReference type="ARBA" id="ARBA00004370"/>
    </source>
</evidence>
<dbReference type="AlphaFoldDB" id="A0A1V9Y6T8"/>
<dbReference type="STRING" id="74557.A0A1V9Y6T8"/>
<dbReference type="GO" id="GO:0015926">
    <property type="term" value="F:glucosidase activity"/>
    <property type="evidence" value="ECO:0007669"/>
    <property type="project" value="TreeGrafter"/>
</dbReference>
<keyword evidence="3" id="KW-0325">Glycoprotein</keyword>
<dbReference type="PANTHER" id="PTHR31361:SF1">
    <property type="entry name" value="BETA-GLUCAN SYNTHESIS-ASSOCIATED PROTEIN KRE6-RELATED"/>
    <property type="match status" value="1"/>
</dbReference>
<dbReference type="Gene3D" id="2.60.120.200">
    <property type="match status" value="2"/>
</dbReference>
<keyword evidence="6" id="KW-1133">Transmembrane helix</keyword>
<dbReference type="OrthoDB" id="412647at2759"/>
<evidence type="ECO:0000313" key="8">
    <source>
        <dbReference type="Proteomes" id="UP000243217"/>
    </source>
</evidence>
<keyword evidence="4" id="KW-0961">Cell wall biogenesis/degradation</keyword>
<dbReference type="Proteomes" id="UP000243217">
    <property type="component" value="Unassembled WGS sequence"/>
</dbReference>
<evidence type="ECO:0000256" key="4">
    <source>
        <dbReference type="ARBA" id="ARBA00023316"/>
    </source>
</evidence>
<accession>A0A1V9Y6T8</accession>
<evidence type="ECO:0000256" key="6">
    <source>
        <dbReference type="SAM" id="Phobius"/>
    </source>
</evidence>
<dbReference type="GO" id="GO:0005886">
    <property type="term" value="C:plasma membrane"/>
    <property type="evidence" value="ECO:0007669"/>
    <property type="project" value="TreeGrafter"/>
</dbReference>
<dbReference type="InterPro" id="IPR013320">
    <property type="entry name" value="ConA-like_dom_sf"/>
</dbReference>
<dbReference type="SUPFAM" id="SSF49899">
    <property type="entry name" value="Concanavalin A-like lectins/glucanases"/>
    <property type="match status" value="2"/>
</dbReference>
<dbReference type="GO" id="GO:0071555">
    <property type="term" value="P:cell wall organization"/>
    <property type="evidence" value="ECO:0007669"/>
    <property type="project" value="UniProtKB-KW"/>
</dbReference>
<protein>
    <submittedName>
        <fullName evidence="7">Beta-glucan synthesis-associated protein</fullName>
    </submittedName>
</protein>
<organism evidence="7 8">
    <name type="scientific">Thraustotheca clavata</name>
    <dbReference type="NCBI Taxonomy" id="74557"/>
    <lineage>
        <taxon>Eukaryota</taxon>
        <taxon>Sar</taxon>
        <taxon>Stramenopiles</taxon>
        <taxon>Oomycota</taxon>
        <taxon>Saprolegniomycetes</taxon>
        <taxon>Saprolegniales</taxon>
        <taxon>Achlyaceae</taxon>
        <taxon>Thraustotheca</taxon>
    </lineage>
</organism>
<gene>
    <name evidence="7" type="ORF">THRCLA_11741</name>
</gene>
<comment type="subcellular location">
    <subcellularLocation>
        <location evidence="1">Membrane</location>
    </subcellularLocation>
</comment>
<feature type="region of interest" description="Disordered" evidence="5">
    <location>
        <begin position="161"/>
        <end position="181"/>
    </location>
</feature>
<dbReference type="InterPro" id="IPR005629">
    <property type="entry name" value="Skn1/Kre6/Sbg1"/>
</dbReference>
<name>A0A1V9Y6T8_9STRA</name>
<feature type="compositionally biased region" description="Basic and acidic residues" evidence="5">
    <location>
        <begin position="172"/>
        <end position="181"/>
    </location>
</feature>
<evidence type="ECO:0000256" key="2">
    <source>
        <dbReference type="ARBA" id="ARBA00023136"/>
    </source>
</evidence>
<keyword evidence="2 6" id="KW-0472">Membrane</keyword>
<comment type="caution">
    <text evidence="7">The sequence shown here is derived from an EMBL/GenBank/DDBJ whole genome shotgun (WGS) entry which is preliminary data.</text>
</comment>
<reference evidence="7 8" key="1">
    <citation type="journal article" date="2014" name="Genome Biol. Evol.">
        <title>The secreted proteins of Achlya hypogyna and Thraustotheca clavata identify the ancestral oomycete secretome and reveal gene acquisitions by horizontal gene transfer.</title>
        <authorList>
            <person name="Misner I."/>
            <person name="Blouin N."/>
            <person name="Leonard G."/>
            <person name="Richards T.A."/>
            <person name="Lane C.E."/>
        </authorList>
    </citation>
    <scope>NUCLEOTIDE SEQUENCE [LARGE SCALE GENOMIC DNA]</scope>
    <source>
        <strain evidence="7 8">ATCC 34112</strain>
    </source>
</reference>
<keyword evidence="8" id="KW-1185">Reference proteome</keyword>
<feature type="transmembrane region" description="Helical" evidence="6">
    <location>
        <begin position="669"/>
        <end position="689"/>
    </location>
</feature>
<evidence type="ECO:0000256" key="3">
    <source>
        <dbReference type="ARBA" id="ARBA00023180"/>
    </source>
</evidence>
<dbReference type="EMBL" id="JNBS01004994">
    <property type="protein sequence ID" value="OQR81430.1"/>
    <property type="molecule type" value="Genomic_DNA"/>
</dbReference>
<sequence>MLLLAVLFIAYVTAVDIGDTTQATKSGIGTWIDVDTPEDKYTMISSRGDTWHLVMSDEFENDERNYTAGEDHLWMSLDIPDGVNRAIEVYSPNNSYNKNGTLYIQIDSVEVDIEYYNVWADVPGWTKKKMWYRSSMMQTWNKFCVQGGFFEISMKLPGATNKESTNPHVTKKRWDGQKDVPVKPSDRIPDISYYPTWPGLWLMGNLGRALFAASTNRMWPWTYNECDERYKSGQRISACDPNPGYGMHPYMGRGSPEIDILEGGGTAISSSVQIAPGMPDEYRLTTATMLYENTSNVDPQGRHGVGYTACYYNKNCLTPGANMADVTTAAYASRGHKSWYQGLRYAANDLCTPDPTLVQQYESVAVAQNSTITDNQWDIKKISSGKDLHADLGLIDGKGKLHWGINYKGTCFPVANGYKGGFLCDRDSQNPKCDNPRTNMQSPTNMMEKFEYQMDAISSNWDINYIPYASFSKVTGSDGYVRWMLDKAPIFEIPASAMTNPPQGGKETNPKKIMIEEPSYFIFNVAMSSAWGAMPPNYVVGPCRGNATIPAPGTWQYNTTQSICDSFPMFMEVEYIRVWQDNKTMSVGCDPPSHPTKEFIKGHILNYTDANNLDIPVAGGASCRTSDDCTTASGVTGSCVNKRCKCIGIWTGPRCTKYDLDEHTFGPPLYTVSGIVGLLGVSLGFSLVFRLKRNRQLQMNHAAEMKEARRASQNQMQPQQESEIMINPSQESEIIMLEHPQQHP</sequence>
<proteinExistence type="predicted"/>
<evidence type="ECO:0000313" key="7">
    <source>
        <dbReference type="EMBL" id="OQR81430.1"/>
    </source>
</evidence>
<dbReference type="Pfam" id="PF03935">
    <property type="entry name" value="SKN1_KRE6_Sbg1"/>
    <property type="match status" value="3"/>
</dbReference>
<dbReference type="PANTHER" id="PTHR31361">
    <property type="entry name" value="BETA-GLUCAN SYNTHESIS-ASSOCIATED PROTEIN KRE6-RELATED"/>
    <property type="match status" value="1"/>
</dbReference>
<evidence type="ECO:0000256" key="5">
    <source>
        <dbReference type="SAM" id="MobiDB-lite"/>
    </source>
</evidence>
<keyword evidence="6" id="KW-0812">Transmembrane</keyword>
<dbReference type="GO" id="GO:0005789">
    <property type="term" value="C:endoplasmic reticulum membrane"/>
    <property type="evidence" value="ECO:0007669"/>
    <property type="project" value="TreeGrafter"/>
</dbReference>
<dbReference type="GO" id="GO:0006078">
    <property type="term" value="P:(1-&gt;6)-beta-D-glucan biosynthetic process"/>
    <property type="evidence" value="ECO:0007669"/>
    <property type="project" value="TreeGrafter"/>
</dbReference>